<reference evidence="1 2" key="1">
    <citation type="submission" date="2020-03" db="EMBL/GenBank/DDBJ databases">
        <title>Whole genome shotgun sequence of Phytohabitans rumicis NBRC 108638.</title>
        <authorList>
            <person name="Komaki H."/>
            <person name="Tamura T."/>
        </authorList>
    </citation>
    <scope>NUCLEOTIDE SEQUENCE [LARGE SCALE GENOMIC DNA]</scope>
    <source>
        <strain evidence="1 2">NBRC 108638</strain>
    </source>
</reference>
<sequence>MPYDTVASLAAEGFDGEGIRQFYPSVSDVGVAGAVAFDQYVREYGRAA</sequence>
<organism evidence="1 2">
    <name type="scientific">Phytohabitans rumicis</name>
    <dbReference type="NCBI Taxonomy" id="1076125"/>
    <lineage>
        <taxon>Bacteria</taxon>
        <taxon>Bacillati</taxon>
        <taxon>Actinomycetota</taxon>
        <taxon>Actinomycetes</taxon>
        <taxon>Micromonosporales</taxon>
        <taxon>Micromonosporaceae</taxon>
    </lineage>
</organism>
<gene>
    <name evidence="1" type="ORF">Prum_043370</name>
</gene>
<accession>A0A6V8LDF1</accession>
<protein>
    <recommendedName>
        <fullName evidence="3">DUF433 domain-containing protein</fullName>
    </recommendedName>
</protein>
<evidence type="ECO:0000313" key="1">
    <source>
        <dbReference type="EMBL" id="GFJ90695.1"/>
    </source>
</evidence>
<reference evidence="1 2" key="2">
    <citation type="submission" date="2020-03" db="EMBL/GenBank/DDBJ databases">
        <authorList>
            <person name="Ichikawa N."/>
            <person name="Kimura A."/>
            <person name="Kitahashi Y."/>
            <person name="Uohara A."/>
        </authorList>
    </citation>
    <scope>NUCLEOTIDE SEQUENCE [LARGE SCALE GENOMIC DNA]</scope>
    <source>
        <strain evidence="1 2">NBRC 108638</strain>
    </source>
</reference>
<dbReference type="EMBL" id="BLPG01000001">
    <property type="protein sequence ID" value="GFJ90695.1"/>
    <property type="molecule type" value="Genomic_DNA"/>
</dbReference>
<keyword evidence="2" id="KW-1185">Reference proteome</keyword>
<dbReference type="Proteomes" id="UP000482960">
    <property type="component" value="Unassembled WGS sequence"/>
</dbReference>
<evidence type="ECO:0000313" key="2">
    <source>
        <dbReference type="Proteomes" id="UP000482960"/>
    </source>
</evidence>
<proteinExistence type="predicted"/>
<evidence type="ECO:0008006" key="3">
    <source>
        <dbReference type="Google" id="ProtNLM"/>
    </source>
</evidence>
<comment type="caution">
    <text evidence="1">The sequence shown here is derived from an EMBL/GenBank/DDBJ whole genome shotgun (WGS) entry which is preliminary data.</text>
</comment>
<dbReference type="AlphaFoldDB" id="A0A6V8LDF1"/>
<dbReference type="RefSeq" id="WP_246277993.1">
    <property type="nucleotide sequence ID" value="NZ_BLPG01000001.1"/>
</dbReference>
<name>A0A6V8LDF1_9ACTN</name>